<feature type="domain" description="Heterokaryon incompatibility" evidence="1">
    <location>
        <begin position="5"/>
        <end position="140"/>
    </location>
</feature>
<dbReference type="PANTHER" id="PTHR33112">
    <property type="entry name" value="DOMAIN PROTEIN, PUTATIVE-RELATED"/>
    <property type="match status" value="1"/>
</dbReference>
<dbReference type="InterPro" id="IPR010730">
    <property type="entry name" value="HET"/>
</dbReference>
<reference evidence="3" key="1">
    <citation type="submission" date="2019-04" db="EMBL/GenBank/DDBJ databases">
        <title>Friends and foes A comparative genomics studyof 23 Aspergillus species from section Flavi.</title>
        <authorList>
            <consortium name="DOE Joint Genome Institute"/>
            <person name="Kjaerbolling I."/>
            <person name="Vesth T."/>
            <person name="Frisvad J.C."/>
            <person name="Nybo J.L."/>
            <person name="Theobald S."/>
            <person name="Kildgaard S."/>
            <person name="Isbrandt T."/>
            <person name="Kuo A."/>
            <person name="Sato A."/>
            <person name="Lyhne E.K."/>
            <person name="Kogle M.E."/>
            <person name="Wiebenga A."/>
            <person name="Kun R.S."/>
            <person name="Lubbers R.J."/>
            <person name="Makela M.R."/>
            <person name="Barry K."/>
            <person name="Chovatia M."/>
            <person name="Clum A."/>
            <person name="Daum C."/>
            <person name="Haridas S."/>
            <person name="He G."/>
            <person name="LaButti K."/>
            <person name="Lipzen A."/>
            <person name="Mondo S."/>
            <person name="Riley R."/>
            <person name="Salamov A."/>
            <person name="Simmons B.A."/>
            <person name="Magnuson J.K."/>
            <person name="Henrissat B."/>
            <person name="Mortensen U.H."/>
            <person name="Larsen T.O."/>
            <person name="Devries R.P."/>
            <person name="Grigoriev I.V."/>
            <person name="Machida M."/>
            <person name="Baker S.E."/>
            <person name="Andersen M.R."/>
        </authorList>
    </citation>
    <scope>NUCLEOTIDE SEQUENCE [LARGE SCALE GENOMIC DNA]</scope>
    <source>
        <strain evidence="3">CBS 130017</strain>
    </source>
</reference>
<gene>
    <name evidence="2" type="ORF">BDV39DRAFT_170817</name>
</gene>
<dbReference type="EMBL" id="ML741775">
    <property type="protein sequence ID" value="KAE8330146.1"/>
    <property type="molecule type" value="Genomic_DNA"/>
</dbReference>
<proteinExistence type="predicted"/>
<evidence type="ECO:0000313" key="2">
    <source>
        <dbReference type="EMBL" id="KAE8330146.1"/>
    </source>
</evidence>
<sequence>MQRIPIETLPQTLLDAVLVCRALGVRYLWVYVLCIIQGDKVDWERESATMANVYSHSFLTVCAAQGDSCQSGFLKRHPPSQVEISFHSSLDPSVAGKYSLRKVPGLQHSRDFLESGPPKHPFAVDVGYSSWNSRGWTFQEVKIESSGSHLWHIHDLPMCRQHL</sequence>
<dbReference type="Pfam" id="PF06985">
    <property type="entry name" value="HET"/>
    <property type="match status" value="1"/>
</dbReference>
<accession>A0A5N6XCQ8</accession>
<evidence type="ECO:0000259" key="1">
    <source>
        <dbReference type="Pfam" id="PF06985"/>
    </source>
</evidence>
<dbReference type="PANTHER" id="PTHR33112:SF16">
    <property type="entry name" value="HETEROKARYON INCOMPATIBILITY DOMAIN-CONTAINING PROTEIN"/>
    <property type="match status" value="1"/>
</dbReference>
<dbReference type="AlphaFoldDB" id="A0A5N6XCQ8"/>
<keyword evidence="3" id="KW-1185">Reference proteome</keyword>
<name>A0A5N6XCQ8_9EURO</name>
<organism evidence="2 3">
    <name type="scientific">Aspergillus sergii</name>
    <dbReference type="NCBI Taxonomy" id="1034303"/>
    <lineage>
        <taxon>Eukaryota</taxon>
        <taxon>Fungi</taxon>
        <taxon>Dikarya</taxon>
        <taxon>Ascomycota</taxon>
        <taxon>Pezizomycotina</taxon>
        <taxon>Eurotiomycetes</taxon>
        <taxon>Eurotiomycetidae</taxon>
        <taxon>Eurotiales</taxon>
        <taxon>Aspergillaceae</taxon>
        <taxon>Aspergillus</taxon>
        <taxon>Aspergillus subgen. Circumdati</taxon>
    </lineage>
</organism>
<evidence type="ECO:0000313" key="3">
    <source>
        <dbReference type="Proteomes" id="UP000325945"/>
    </source>
</evidence>
<dbReference type="Proteomes" id="UP000325945">
    <property type="component" value="Unassembled WGS sequence"/>
</dbReference>
<protein>
    <submittedName>
        <fullName evidence="2">Heterokaryon incompatibility</fullName>
    </submittedName>
</protein>